<evidence type="ECO:0008006" key="4">
    <source>
        <dbReference type="Google" id="ProtNLM"/>
    </source>
</evidence>
<keyword evidence="3" id="KW-1185">Reference proteome</keyword>
<comment type="caution">
    <text evidence="2">The sequence shown here is derived from an EMBL/GenBank/DDBJ whole genome shotgun (WGS) entry which is preliminary data.</text>
</comment>
<sequence length="126" mass="13042">MRETLVDAGWGALVTVALSFVPFSSVIGGAVAANRHGSDYASGLWLGLLAGVGAMVPLLVLFVPALSIAGAIGFGIHPSSPAYELFLALVFAFFLAYTVGLSALGGLGGVWAARHTEWQLDPGRWL</sequence>
<dbReference type="EMBL" id="BMOU01000001">
    <property type="protein sequence ID" value="GGN90406.1"/>
    <property type="molecule type" value="Genomic_DNA"/>
</dbReference>
<proteinExistence type="predicted"/>
<name>A0A830GIF8_9EURY</name>
<dbReference type="InterPro" id="IPR040493">
    <property type="entry name" value="DUF5518"/>
</dbReference>
<evidence type="ECO:0000256" key="1">
    <source>
        <dbReference type="SAM" id="Phobius"/>
    </source>
</evidence>
<dbReference type="Proteomes" id="UP000605784">
    <property type="component" value="Unassembled WGS sequence"/>
</dbReference>
<feature type="transmembrane region" description="Helical" evidence="1">
    <location>
        <begin position="12"/>
        <end position="33"/>
    </location>
</feature>
<keyword evidence="1" id="KW-1133">Transmembrane helix</keyword>
<gene>
    <name evidence="2" type="ORF">GCM10009030_12350</name>
</gene>
<accession>A0A830GIF8</accession>
<protein>
    <recommendedName>
        <fullName evidence="4">DUF5518 domain-containing protein</fullName>
    </recommendedName>
</protein>
<dbReference type="RefSeq" id="WP_188995546.1">
    <property type="nucleotide sequence ID" value="NZ_BMOU01000001.1"/>
</dbReference>
<dbReference type="Pfam" id="PF17647">
    <property type="entry name" value="DUF5518"/>
    <property type="match status" value="1"/>
</dbReference>
<evidence type="ECO:0000313" key="2">
    <source>
        <dbReference type="EMBL" id="GGN90406.1"/>
    </source>
</evidence>
<feature type="transmembrane region" description="Helical" evidence="1">
    <location>
        <begin position="45"/>
        <end position="74"/>
    </location>
</feature>
<evidence type="ECO:0000313" key="3">
    <source>
        <dbReference type="Proteomes" id="UP000605784"/>
    </source>
</evidence>
<reference evidence="2" key="1">
    <citation type="journal article" date="2014" name="Int. J. Syst. Evol. Microbiol.">
        <title>Complete genome sequence of Corynebacterium casei LMG S-19264T (=DSM 44701T), isolated from a smear-ripened cheese.</title>
        <authorList>
            <consortium name="US DOE Joint Genome Institute (JGI-PGF)"/>
            <person name="Walter F."/>
            <person name="Albersmeier A."/>
            <person name="Kalinowski J."/>
            <person name="Ruckert C."/>
        </authorList>
    </citation>
    <scope>NUCLEOTIDE SEQUENCE</scope>
    <source>
        <strain evidence="2">JCM 17820</strain>
    </source>
</reference>
<organism evidence="2 3">
    <name type="scientific">Haloarcula pellucida</name>
    <dbReference type="NCBI Taxonomy" id="1427151"/>
    <lineage>
        <taxon>Archaea</taxon>
        <taxon>Methanobacteriati</taxon>
        <taxon>Methanobacteriota</taxon>
        <taxon>Stenosarchaea group</taxon>
        <taxon>Halobacteria</taxon>
        <taxon>Halobacteriales</taxon>
        <taxon>Haloarculaceae</taxon>
        <taxon>Haloarcula</taxon>
    </lineage>
</organism>
<reference evidence="2" key="2">
    <citation type="submission" date="2020-09" db="EMBL/GenBank/DDBJ databases">
        <authorList>
            <person name="Sun Q."/>
            <person name="Ohkuma M."/>
        </authorList>
    </citation>
    <scope>NUCLEOTIDE SEQUENCE</scope>
    <source>
        <strain evidence="2">JCM 17820</strain>
    </source>
</reference>
<dbReference type="AlphaFoldDB" id="A0A830GIF8"/>
<keyword evidence="1" id="KW-0472">Membrane</keyword>
<keyword evidence="1" id="KW-0812">Transmembrane</keyword>
<feature type="transmembrane region" description="Helical" evidence="1">
    <location>
        <begin position="86"/>
        <end position="113"/>
    </location>
</feature>